<feature type="domain" description="DUF6948" evidence="1">
    <location>
        <begin position="39"/>
        <end position="121"/>
    </location>
</feature>
<proteinExistence type="predicted"/>
<evidence type="ECO:0000313" key="2">
    <source>
        <dbReference type="EMBL" id="XDF89540.1"/>
    </source>
</evidence>
<dbReference type="EMBL" id="PQ008971">
    <property type="protein sequence ID" value="XDF89540.1"/>
    <property type="molecule type" value="Genomic_DNA"/>
</dbReference>
<dbReference type="InterPro" id="IPR054226">
    <property type="entry name" value="DUF6948"/>
</dbReference>
<protein>
    <recommendedName>
        <fullName evidence="1">DUF6948 domain-containing protein</fullName>
    </recommendedName>
</protein>
<sequence>MDINEITLGQAKELAQIFSTTSVVSEAQASGRLDRNFIGKSVIIRTYSAGVWFGVLSEKSGNEVIVKNARRLWRWQAKESISLSAVAKYGIDQSKSKIAPAVDEVWLEAIEIIPTTPDATALIAGAADVEAD</sequence>
<reference evidence="2" key="2">
    <citation type="submission" date="2024-07" db="EMBL/GenBank/DDBJ databases">
        <authorList>
            <person name="Pedersen J.S."/>
            <person name="Mulbjerg M.R."/>
            <person name="Carstens A.B."/>
            <person name="Hansen L.H."/>
        </authorList>
    </citation>
    <scope>NUCLEOTIDE SEQUENCE</scope>
</reference>
<reference evidence="2" key="1">
    <citation type="journal article" date="2024" name="Virus Res.">
        <title>A novel genus of Pectobacterium bacteriophages display broad host range by targeting several species of Danish soft rot isolates.</title>
        <authorList>
            <person name="Pedersen J.S."/>
            <person name="Carstens A.B."/>
            <person name="Rothgard M.M."/>
            <person name="Roy C."/>
            <person name="Viry A."/>
            <person name="Papudeshi B."/>
            <person name="Kot W."/>
            <person name="Hille F."/>
            <person name="Franz C.M.A.P."/>
            <person name="Edwards R."/>
            <person name="Hansen L.H."/>
        </authorList>
    </citation>
    <scope>NUCLEOTIDE SEQUENCE</scope>
</reference>
<name>A0AB39ABF7_9CAUD</name>
<gene>
    <name evidence="2" type="ORF">CVQSGQUC_CDS0035</name>
</gene>
<organism evidence="2">
    <name type="scientific">Pectobacterium phage Amona</name>
    <dbReference type="NCBI Taxonomy" id="3158137"/>
    <lineage>
        <taxon>Viruses</taxon>
        <taxon>Duplodnaviria</taxon>
        <taxon>Heunggongvirae</taxon>
        <taxon>Uroviricota</taxon>
        <taxon>Caudoviricetes</taxon>
    </lineage>
</organism>
<dbReference type="Pfam" id="PF22253">
    <property type="entry name" value="DUF6948"/>
    <property type="match status" value="1"/>
</dbReference>
<accession>A0AB39ABF7</accession>
<evidence type="ECO:0000259" key="1">
    <source>
        <dbReference type="Pfam" id="PF22253"/>
    </source>
</evidence>